<reference evidence="2" key="1">
    <citation type="submission" date="2023-07" db="EMBL/GenBank/DDBJ databases">
        <title>30 novel species of actinomycetes from the DSMZ collection.</title>
        <authorList>
            <person name="Nouioui I."/>
        </authorList>
    </citation>
    <scope>NUCLEOTIDE SEQUENCE [LARGE SCALE GENOMIC DNA]</scope>
    <source>
        <strain evidence="2">DSM 45834</strain>
    </source>
</reference>
<evidence type="ECO:0000313" key="2">
    <source>
        <dbReference type="Proteomes" id="UP001183202"/>
    </source>
</evidence>
<name>A0ABU2NC82_9PSEU</name>
<evidence type="ECO:0000313" key="1">
    <source>
        <dbReference type="EMBL" id="MDT0351088.1"/>
    </source>
</evidence>
<sequence length="61" mass="6977">MTTPNKPTRRQDDSALAIEKLARRQGVMSIKPVNELARSRLWESDEEYKAFAFVTVGELPQ</sequence>
<accession>A0ABU2NC82</accession>
<comment type="caution">
    <text evidence="1">The sequence shown here is derived from an EMBL/GenBank/DDBJ whole genome shotgun (WGS) entry which is preliminary data.</text>
</comment>
<gene>
    <name evidence="1" type="ORF">RM445_16275</name>
</gene>
<organism evidence="1 2">
    <name type="scientific">Pseudonocardia charpentierae</name>
    <dbReference type="NCBI Taxonomy" id="3075545"/>
    <lineage>
        <taxon>Bacteria</taxon>
        <taxon>Bacillati</taxon>
        <taxon>Actinomycetota</taxon>
        <taxon>Actinomycetes</taxon>
        <taxon>Pseudonocardiales</taxon>
        <taxon>Pseudonocardiaceae</taxon>
        <taxon>Pseudonocardia</taxon>
    </lineage>
</organism>
<dbReference type="EMBL" id="JAVREJ010000011">
    <property type="protein sequence ID" value="MDT0351088.1"/>
    <property type="molecule type" value="Genomic_DNA"/>
</dbReference>
<keyword evidence="2" id="KW-1185">Reference proteome</keyword>
<proteinExistence type="predicted"/>
<protein>
    <submittedName>
        <fullName evidence="1">Uncharacterized protein</fullName>
    </submittedName>
</protein>
<dbReference type="RefSeq" id="WP_311557229.1">
    <property type="nucleotide sequence ID" value="NZ_JAVREJ010000011.1"/>
</dbReference>
<dbReference type="Proteomes" id="UP001183202">
    <property type="component" value="Unassembled WGS sequence"/>
</dbReference>